<proteinExistence type="predicted"/>
<dbReference type="AlphaFoldDB" id="A0AAE0N9Z7"/>
<dbReference type="PANTHER" id="PTHR35186:SF4">
    <property type="entry name" value="PRION-INHIBITION AND PROPAGATION HELO DOMAIN-CONTAINING PROTEIN"/>
    <property type="match status" value="1"/>
</dbReference>
<sequence length="514" mass="57047">MEVAGLVLGALPLAIKALNSYRSILSSLKNVKRDLDFLVRDLETEHQILQNTCETLLKGIVPDSRLDEMIENPFGADWRGFDDQIRLRLWRSHSAFQQRLTEMHGATKELQQMLAIQEDRKTKLTDARSILNEIKHRTGFTLKKKDYTSTLTRIKEGNSVLLKLTQQNNELEPSRRSRSQAKVARLIRQLSRSIFNALRGAMTCSCAKIHNIGLELRRRAVGWASAFSTNFKPGKDATSSTTQTLLQAAATSILPATTTFVLPTVTDLCQLVRAGKSTAADCYGLVTDVEHKFELYPQPNQTEARSFVTLRQVLKESEKGNLSPPFGYPEQLKLALALSTSVLHLYNTPWLARIVTLDDVVFLRETSLNYHSPYQPFVTKDFPPQPNSQPQQMHPLLPGRLRPMDLTVLSLGTLLIQIITGRRIADLDLDLGGSGSGSGSGSGTNLNSVLSKKEAASQLAGPVLQCGGMNYESAVQWCLGSILGVAGLEDDHFCQNFYEGVVARLEADSRIQQR</sequence>
<accession>A0AAE0N9Z7</accession>
<evidence type="ECO:0000313" key="2">
    <source>
        <dbReference type="EMBL" id="KAK3375538.1"/>
    </source>
</evidence>
<dbReference type="InterPro" id="IPR056002">
    <property type="entry name" value="DUF7580"/>
</dbReference>
<feature type="domain" description="DUF7580" evidence="1">
    <location>
        <begin position="186"/>
        <end position="506"/>
    </location>
</feature>
<comment type="caution">
    <text evidence="2">The sequence shown here is derived from an EMBL/GenBank/DDBJ whole genome shotgun (WGS) entry which is preliminary data.</text>
</comment>
<evidence type="ECO:0000259" key="1">
    <source>
        <dbReference type="Pfam" id="PF24476"/>
    </source>
</evidence>
<organism evidence="2 3">
    <name type="scientific">Lasiosphaeria ovina</name>
    <dbReference type="NCBI Taxonomy" id="92902"/>
    <lineage>
        <taxon>Eukaryota</taxon>
        <taxon>Fungi</taxon>
        <taxon>Dikarya</taxon>
        <taxon>Ascomycota</taxon>
        <taxon>Pezizomycotina</taxon>
        <taxon>Sordariomycetes</taxon>
        <taxon>Sordariomycetidae</taxon>
        <taxon>Sordariales</taxon>
        <taxon>Lasiosphaeriaceae</taxon>
        <taxon>Lasiosphaeria</taxon>
    </lineage>
</organism>
<keyword evidence="3" id="KW-1185">Reference proteome</keyword>
<name>A0AAE0N9Z7_9PEZI</name>
<gene>
    <name evidence="2" type="ORF">B0T24DRAFT_526588</name>
</gene>
<dbReference type="Pfam" id="PF24476">
    <property type="entry name" value="DUF7580"/>
    <property type="match status" value="1"/>
</dbReference>
<dbReference type="EMBL" id="JAULSN010000003">
    <property type="protein sequence ID" value="KAK3375538.1"/>
    <property type="molecule type" value="Genomic_DNA"/>
</dbReference>
<reference evidence="2" key="1">
    <citation type="journal article" date="2023" name="Mol. Phylogenet. Evol.">
        <title>Genome-scale phylogeny and comparative genomics of the fungal order Sordariales.</title>
        <authorList>
            <person name="Hensen N."/>
            <person name="Bonometti L."/>
            <person name="Westerberg I."/>
            <person name="Brannstrom I.O."/>
            <person name="Guillou S."/>
            <person name="Cros-Aarteil S."/>
            <person name="Calhoun S."/>
            <person name="Haridas S."/>
            <person name="Kuo A."/>
            <person name="Mondo S."/>
            <person name="Pangilinan J."/>
            <person name="Riley R."/>
            <person name="LaButti K."/>
            <person name="Andreopoulos B."/>
            <person name="Lipzen A."/>
            <person name="Chen C."/>
            <person name="Yan M."/>
            <person name="Daum C."/>
            <person name="Ng V."/>
            <person name="Clum A."/>
            <person name="Steindorff A."/>
            <person name="Ohm R.A."/>
            <person name="Martin F."/>
            <person name="Silar P."/>
            <person name="Natvig D.O."/>
            <person name="Lalanne C."/>
            <person name="Gautier V."/>
            <person name="Ament-Velasquez S.L."/>
            <person name="Kruys A."/>
            <person name="Hutchinson M.I."/>
            <person name="Powell A.J."/>
            <person name="Barry K."/>
            <person name="Miller A.N."/>
            <person name="Grigoriev I.V."/>
            <person name="Debuchy R."/>
            <person name="Gladieux P."/>
            <person name="Hiltunen Thoren M."/>
            <person name="Johannesson H."/>
        </authorList>
    </citation>
    <scope>NUCLEOTIDE SEQUENCE</scope>
    <source>
        <strain evidence="2">CBS 958.72</strain>
    </source>
</reference>
<evidence type="ECO:0000313" key="3">
    <source>
        <dbReference type="Proteomes" id="UP001287356"/>
    </source>
</evidence>
<dbReference type="PANTHER" id="PTHR35186">
    <property type="entry name" value="ANK_REP_REGION DOMAIN-CONTAINING PROTEIN"/>
    <property type="match status" value="1"/>
</dbReference>
<reference evidence="2" key="2">
    <citation type="submission" date="2023-06" db="EMBL/GenBank/DDBJ databases">
        <authorList>
            <consortium name="Lawrence Berkeley National Laboratory"/>
            <person name="Haridas S."/>
            <person name="Hensen N."/>
            <person name="Bonometti L."/>
            <person name="Westerberg I."/>
            <person name="Brannstrom I.O."/>
            <person name="Guillou S."/>
            <person name="Cros-Aarteil S."/>
            <person name="Calhoun S."/>
            <person name="Kuo A."/>
            <person name="Mondo S."/>
            <person name="Pangilinan J."/>
            <person name="Riley R."/>
            <person name="Labutti K."/>
            <person name="Andreopoulos B."/>
            <person name="Lipzen A."/>
            <person name="Chen C."/>
            <person name="Yanf M."/>
            <person name="Daum C."/>
            <person name="Ng V."/>
            <person name="Clum A."/>
            <person name="Steindorff A."/>
            <person name="Ohm R."/>
            <person name="Martin F."/>
            <person name="Silar P."/>
            <person name="Natvig D."/>
            <person name="Lalanne C."/>
            <person name="Gautier V."/>
            <person name="Ament-Velasquez S.L."/>
            <person name="Kruys A."/>
            <person name="Hutchinson M.I."/>
            <person name="Powell A.J."/>
            <person name="Barry K."/>
            <person name="Miller A.N."/>
            <person name="Grigoriev I.V."/>
            <person name="Debuchy R."/>
            <person name="Gladieux P."/>
            <person name="Thoren M.H."/>
            <person name="Johannesson H."/>
        </authorList>
    </citation>
    <scope>NUCLEOTIDE SEQUENCE</scope>
    <source>
        <strain evidence="2">CBS 958.72</strain>
    </source>
</reference>
<dbReference type="Proteomes" id="UP001287356">
    <property type="component" value="Unassembled WGS sequence"/>
</dbReference>
<protein>
    <recommendedName>
        <fullName evidence="1">DUF7580 domain-containing protein</fullName>
    </recommendedName>
</protein>